<gene>
    <name evidence="1" type="ORF">SAMN04487970_101389</name>
</gene>
<keyword evidence="2" id="KW-1185">Reference proteome</keyword>
<protein>
    <submittedName>
        <fullName evidence="1">Uncharacterized protein</fullName>
    </submittedName>
</protein>
<organism evidence="1 2">
    <name type="scientific">Paenibacillus tianmuensis</name>
    <dbReference type="NCBI Taxonomy" id="624147"/>
    <lineage>
        <taxon>Bacteria</taxon>
        <taxon>Bacillati</taxon>
        <taxon>Bacillota</taxon>
        <taxon>Bacilli</taxon>
        <taxon>Bacillales</taxon>
        <taxon>Paenibacillaceae</taxon>
        <taxon>Paenibacillus</taxon>
    </lineage>
</organism>
<name>A0A1G4RBC3_9BACL</name>
<dbReference type="Proteomes" id="UP000198601">
    <property type="component" value="Unassembled WGS sequence"/>
</dbReference>
<sequence length="181" mass="21753">MLLTQHIKVHWNKKFRGAPYTTVRNEMPKAYDLPKGFFDYNPVGYPAHYVYLYQTETGITEKINRKDTMTKYENVRIGAIEMIRQGDCYELRYRYDFHRAAPERHKYDLKTSMYVELNEFALALEPNEYGRITYNGRYSSDNWYYNLDIINVINLSEEKTSLDIFKSKEPTKFYNQIAFLR</sequence>
<proteinExistence type="predicted"/>
<evidence type="ECO:0000313" key="1">
    <source>
        <dbReference type="EMBL" id="SCW53529.1"/>
    </source>
</evidence>
<dbReference type="OrthoDB" id="1841408at2"/>
<accession>A0A1G4RBC3</accession>
<reference evidence="2" key="1">
    <citation type="submission" date="2016-10" db="EMBL/GenBank/DDBJ databases">
        <authorList>
            <person name="Varghese N."/>
            <person name="Submissions S."/>
        </authorList>
    </citation>
    <scope>NUCLEOTIDE SEQUENCE [LARGE SCALE GENOMIC DNA]</scope>
    <source>
        <strain evidence="2">CGMCC 1.8946</strain>
    </source>
</reference>
<dbReference type="EMBL" id="FMTT01000013">
    <property type="protein sequence ID" value="SCW53529.1"/>
    <property type="molecule type" value="Genomic_DNA"/>
</dbReference>
<evidence type="ECO:0000313" key="2">
    <source>
        <dbReference type="Proteomes" id="UP000198601"/>
    </source>
</evidence>
<dbReference type="AlphaFoldDB" id="A0A1G4RBC3"/>